<protein>
    <submittedName>
        <fullName evidence="2">Ctr_100_T conopeptide</fullName>
    </submittedName>
</protein>
<keyword evidence="1" id="KW-0732">Signal</keyword>
<feature type="chain" id="PRO_5002213128" evidence="1">
    <location>
        <begin position="26"/>
        <end position="106"/>
    </location>
</feature>
<feature type="signal peptide" evidence="1">
    <location>
        <begin position="1"/>
        <end position="25"/>
    </location>
</feature>
<name>A0A0C9SFL8_CONTD</name>
<accession>A0A0C9SFL8</accession>
<proteinExistence type="predicted"/>
<reference evidence="2" key="1">
    <citation type="journal article" date="2015" name="Mar. Biotechnol.">
        <title>High conopeptide diversity in Conus tribblei revealed through analysis of venom duct transcriptome using two high-throughput sequencing platforms.</title>
        <authorList>
            <person name="Barghi N."/>
            <person name="Concepcion G.P."/>
            <person name="Olivera B.M."/>
            <person name="Lluisma A.O."/>
        </authorList>
    </citation>
    <scope>NUCLEOTIDE SEQUENCE</scope>
    <source>
        <tissue evidence="2">Venom duct</tissue>
    </source>
</reference>
<dbReference type="EMBL" id="GCJM01000070">
    <property type="protein sequence ID" value="JAG92808.1"/>
    <property type="molecule type" value="Transcribed_RNA"/>
</dbReference>
<dbReference type="AlphaFoldDB" id="A0A0C9SFL8"/>
<sequence>MMSKLGVVLVIFLVLSSMEVLRLDADGLAGVATKQKLDKNVVAEKSILALDLTRERSIDHCSTSRCASDGECDPPTECGPCGLCTNSGPKCLHCECGQTNPNCPHK</sequence>
<evidence type="ECO:0000256" key="1">
    <source>
        <dbReference type="SAM" id="SignalP"/>
    </source>
</evidence>
<organism evidence="2">
    <name type="scientific">Conus tribblei</name>
    <name type="common">Tribble's cone</name>
    <name type="synonym">Splinoconus tribblei</name>
    <dbReference type="NCBI Taxonomy" id="101761"/>
    <lineage>
        <taxon>Eukaryota</taxon>
        <taxon>Metazoa</taxon>
        <taxon>Spiralia</taxon>
        <taxon>Lophotrochozoa</taxon>
        <taxon>Mollusca</taxon>
        <taxon>Gastropoda</taxon>
        <taxon>Caenogastropoda</taxon>
        <taxon>Neogastropoda</taxon>
        <taxon>Conoidea</taxon>
        <taxon>Conidae</taxon>
        <taxon>Conus</taxon>
        <taxon>Splinoconus</taxon>
    </lineage>
</organism>
<evidence type="ECO:0000313" key="2">
    <source>
        <dbReference type="EMBL" id="JAG92808.1"/>
    </source>
</evidence>